<dbReference type="InterPro" id="IPR050072">
    <property type="entry name" value="Peptidase_M20A"/>
</dbReference>
<dbReference type="InterPro" id="IPR002933">
    <property type="entry name" value="Peptidase_M20"/>
</dbReference>
<dbReference type="PANTHER" id="PTHR43808">
    <property type="entry name" value="ACETYLORNITHINE DEACETYLASE"/>
    <property type="match status" value="1"/>
</dbReference>
<keyword evidence="3" id="KW-0645">Protease</keyword>
<keyword evidence="7 9" id="KW-0224">Dipeptidase</keyword>
<evidence type="ECO:0000256" key="2">
    <source>
        <dbReference type="ARBA" id="ARBA00006247"/>
    </source>
</evidence>
<comment type="similarity">
    <text evidence="2">Belongs to the peptidase M20A family.</text>
</comment>
<sequence>MFDTKRYFDDCVRAIQESVRFDSSQAAPLPGMPFGKGAAEALGHFLALAERLGFAVKNYDNYIGEAVFGSGPDLAVLCHLDVVPAGEGWTHPPFGGAIEGGRLYGRGTMDDKGPAIVCLYCMKALKDAGFAPRRTVKLIVGCNEENGWECIGHYNRCARMPAEGFSPDADFPVIYAEKGILHFSMRFPFADAPFTSLEAGERPNMVCSRAVARCPHFDEEAAARCGVRREGDDLVAEGRSAHASTPEEGENALEKLLRCFAAEDERAARICALLFDDVFGLKQMKDETGSLTMSPNVAGYDGKELTIVTDIRYPATFTQDRVTAVLDKFGAPYTLLHCQAPLYNDKGNFLITALQKVYERHTGEKGEPVAIGGGTYARALQNGAAFGPLFPGAPSTIHQADEYISLADVQTLLDIYCDALYELTK</sequence>
<comment type="cofactor">
    <cofactor evidence="1">
        <name>Zn(2+)</name>
        <dbReference type="ChEBI" id="CHEBI:29105"/>
    </cofactor>
</comment>
<keyword evidence="8" id="KW-0482">Metalloprotease</keyword>
<keyword evidence="4" id="KW-0479">Metal-binding</keyword>
<dbReference type="GO" id="GO:0008270">
    <property type="term" value="F:zinc ion binding"/>
    <property type="evidence" value="ECO:0007669"/>
    <property type="project" value="InterPro"/>
</dbReference>
<evidence type="ECO:0000256" key="3">
    <source>
        <dbReference type="ARBA" id="ARBA00022670"/>
    </source>
</evidence>
<dbReference type="GO" id="GO:0008237">
    <property type="term" value="F:metallopeptidase activity"/>
    <property type="evidence" value="ECO:0007669"/>
    <property type="project" value="UniProtKB-KW"/>
</dbReference>
<dbReference type="SUPFAM" id="SSF53187">
    <property type="entry name" value="Zn-dependent exopeptidases"/>
    <property type="match status" value="1"/>
</dbReference>
<dbReference type="GO" id="GO:0008777">
    <property type="term" value="F:acetylornithine deacetylase activity"/>
    <property type="evidence" value="ECO:0007669"/>
    <property type="project" value="TreeGrafter"/>
</dbReference>
<dbReference type="Gene3D" id="3.30.70.360">
    <property type="match status" value="2"/>
</dbReference>
<dbReference type="SUPFAM" id="SSF55031">
    <property type="entry name" value="Bacterial exopeptidase dimerisation domain"/>
    <property type="match status" value="1"/>
</dbReference>
<gene>
    <name evidence="9" type="ORF">H9851_02735</name>
</gene>
<reference evidence="9" key="2">
    <citation type="submission" date="2021-04" db="EMBL/GenBank/DDBJ databases">
        <authorList>
            <person name="Gilroy R."/>
        </authorList>
    </citation>
    <scope>NUCLEOTIDE SEQUENCE</scope>
    <source>
        <strain evidence="9">2189</strain>
    </source>
</reference>
<protein>
    <submittedName>
        <fullName evidence="9">Sapep family Mn(2+)-dependent dipeptidase</fullName>
        <ecNumber evidence="9">3.4.13.-</ecNumber>
    </submittedName>
</protein>
<dbReference type="NCBIfam" id="TIGR01887">
    <property type="entry name" value="dipeptidaselike"/>
    <property type="match status" value="1"/>
</dbReference>
<dbReference type="GO" id="GO:0006526">
    <property type="term" value="P:L-arginine biosynthetic process"/>
    <property type="evidence" value="ECO:0007669"/>
    <property type="project" value="TreeGrafter"/>
</dbReference>
<organism evidence="9 10">
    <name type="scientific">Candidatus Borkfalkia faecavium</name>
    <dbReference type="NCBI Taxonomy" id="2838508"/>
    <lineage>
        <taxon>Bacteria</taxon>
        <taxon>Bacillati</taxon>
        <taxon>Bacillota</taxon>
        <taxon>Clostridia</taxon>
        <taxon>Christensenellales</taxon>
        <taxon>Christensenellaceae</taxon>
        <taxon>Candidatus Borkfalkia</taxon>
    </lineage>
</organism>
<dbReference type="PANTHER" id="PTHR43808:SF31">
    <property type="entry name" value="N-ACETYL-L-CITRULLINE DEACETYLASE"/>
    <property type="match status" value="1"/>
</dbReference>
<evidence type="ECO:0000313" key="10">
    <source>
        <dbReference type="Proteomes" id="UP000886847"/>
    </source>
</evidence>
<evidence type="ECO:0000256" key="6">
    <source>
        <dbReference type="ARBA" id="ARBA00022833"/>
    </source>
</evidence>
<evidence type="ECO:0000313" key="9">
    <source>
        <dbReference type="EMBL" id="HIX50177.1"/>
    </source>
</evidence>
<name>A0A9D1W1L9_9FIRM</name>
<evidence type="ECO:0000256" key="1">
    <source>
        <dbReference type="ARBA" id="ARBA00001947"/>
    </source>
</evidence>
<dbReference type="InterPro" id="IPR010964">
    <property type="entry name" value="M20A_pepV-rel"/>
</dbReference>
<evidence type="ECO:0000256" key="7">
    <source>
        <dbReference type="ARBA" id="ARBA00022997"/>
    </source>
</evidence>
<evidence type="ECO:0000256" key="4">
    <source>
        <dbReference type="ARBA" id="ARBA00022723"/>
    </source>
</evidence>
<accession>A0A9D1W1L9</accession>
<dbReference type="InterPro" id="IPR036264">
    <property type="entry name" value="Bact_exopeptidase_dim_dom"/>
</dbReference>
<dbReference type="Gene3D" id="3.40.630.10">
    <property type="entry name" value="Zn peptidases"/>
    <property type="match status" value="1"/>
</dbReference>
<dbReference type="Pfam" id="PF01546">
    <property type="entry name" value="Peptidase_M20"/>
    <property type="match status" value="1"/>
</dbReference>
<comment type="caution">
    <text evidence="9">The sequence shown here is derived from an EMBL/GenBank/DDBJ whole genome shotgun (WGS) entry which is preliminary data.</text>
</comment>
<dbReference type="EMBL" id="DXEW01000014">
    <property type="protein sequence ID" value="HIX50177.1"/>
    <property type="molecule type" value="Genomic_DNA"/>
</dbReference>
<keyword evidence="5 9" id="KW-0378">Hydrolase</keyword>
<keyword evidence="6" id="KW-0862">Zinc</keyword>
<evidence type="ECO:0000256" key="8">
    <source>
        <dbReference type="ARBA" id="ARBA00023049"/>
    </source>
</evidence>
<proteinExistence type="inferred from homology"/>
<dbReference type="EC" id="3.4.13.-" evidence="9"/>
<dbReference type="GO" id="GO:0016805">
    <property type="term" value="F:dipeptidase activity"/>
    <property type="evidence" value="ECO:0007669"/>
    <property type="project" value="UniProtKB-KW"/>
</dbReference>
<dbReference type="AlphaFoldDB" id="A0A9D1W1L9"/>
<reference evidence="9" key="1">
    <citation type="journal article" date="2021" name="PeerJ">
        <title>Extensive microbial diversity within the chicken gut microbiome revealed by metagenomics and culture.</title>
        <authorList>
            <person name="Gilroy R."/>
            <person name="Ravi A."/>
            <person name="Getino M."/>
            <person name="Pursley I."/>
            <person name="Horton D.L."/>
            <person name="Alikhan N.F."/>
            <person name="Baker D."/>
            <person name="Gharbi K."/>
            <person name="Hall N."/>
            <person name="Watson M."/>
            <person name="Adriaenssens E.M."/>
            <person name="Foster-Nyarko E."/>
            <person name="Jarju S."/>
            <person name="Secka A."/>
            <person name="Antonio M."/>
            <person name="Oren A."/>
            <person name="Chaudhuri R.R."/>
            <person name="La Ragione R."/>
            <person name="Hildebrand F."/>
            <person name="Pallen M.J."/>
        </authorList>
    </citation>
    <scope>NUCLEOTIDE SEQUENCE</scope>
    <source>
        <strain evidence="9">2189</strain>
    </source>
</reference>
<evidence type="ECO:0000256" key="5">
    <source>
        <dbReference type="ARBA" id="ARBA00022801"/>
    </source>
</evidence>
<dbReference type="GO" id="GO:0006508">
    <property type="term" value="P:proteolysis"/>
    <property type="evidence" value="ECO:0007669"/>
    <property type="project" value="UniProtKB-KW"/>
</dbReference>
<dbReference type="Proteomes" id="UP000886847">
    <property type="component" value="Unassembled WGS sequence"/>
</dbReference>